<protein>
    <recommendedName>
        <fullName evidence="3">asparagine synthase (glutamine-hydrolyzing)</fullName>
        <ecNumber evidence="3">6.3.5.4</ecNumber>
    </recommendedName>
</protein>
<gene>
    <name evidence="11" type="primary">asnB</name>
    <name evidence="11" type="ORF">H9S92_20540</name>
</gene>
<dbReference type="InterPro" id="IPR014729">
    <property type="entry name" value="Rossmann-like_a/b/a_fold"/>
</dbReference>
<reference evidence="11" key="1">
    <citation type="submission" date="2020-08" db="EMBL/GenBank/DDBJ databases">
        <title>Lewinella bacteria from marine environments.</title>
        <authorList>
            <person name="Zhong Y."/>
        </authorList>
    </citation>
    <scope>NUCLEOTIDE SEQUENCE</scope>
    <source>
        <strain evidence="11">KCTC 42187</strain>
    </source>
</reference>
<keyword evidence="11" id="KW-0436">Ligase</keyword>
<dbReference type="PIRSF" id="PIRSF001589">
    <property type="entry name" value="Asn_synthetase_glu-h"/>
    <property type="match status" value="1"/>
</dbReference>
<dbReference type="NCBIfam" id="TIGR01536">
    <property type="entry name" value="asn_synth_AEB"/>
    <property type="match status" value="1"/>
</dbReference>
<dbReference type="PANTHER" id="PTHR43284:SF1">
    <property type="entry name" value="ASPARAGINE SYNTHETASE"/>
    <property type="match status" value="1"/>
</dbReference>
<feature type="domain" description="Glutamine amidotransferase type-2" evidence="10">
    <location>
        <begin position="2"/>
        <end position="213"/>
    </location>
</feature>
<dbReference type="AlphaFoldDB" id="A0A923PSB3"/>
<keyword evidence="6 8" id="KW-0315">Glutamine amidotransferase</keyword>
<keyword evidence="5 9" id="KW-0067">ATP-binding</keyword>
<evidence type="ECO:0000313" key="11">
    <source>
        <dbReference type="EMBL" id="MBC6996573.1"/>
    </source>
</evidence>
<evidence type="ECO:0000256" key="7">
    <source>
        <dbReference type="ARBA" id="ARBA00048741"/>
    </source>
</evidence>
<dbReference type="EC" id="6.3.5.4" evidence="3"/>
<dbReference type="PROSITE" id="PS51278">
    <property type="entry name" value="GATASE_TYPE_2"/>
    <property type="match status" value="1"/>
</dbReference>
<organism evidence="11 12">
    <name type="scientific">Neolewinella lacunae</name>
    <dbReference type="NCBI Taxonomy" id="1517758"/>
    <lineage>
        <taxon>Bacteria</taxon>
        <taxon>Pseudomonadati</taxon>
        <taxon>Bacteroidota</taxon>
        <taxon>Saprospiria</taxon>
        <taxon>Saprospirales</taxon>
        <taxon>Lewinellaceae</taxon>
        <taxon>Neolewinella</taxon>
    </lineage>
</organism>
<dbReference type="PANTHER" id="PTHR43284">
    <property type="entry name" value="ASPARAGINE SYNTHETASE (GLUTAMINE-HYDROLYZING)"/>
    <property type="match status" value="1"/>
</dbReference>
<dbReference type="CDD" id="cd01991">
    <property type="entry name" value="Asn_synthase_B_C"/>
    <property type="match status" value="1"/>
</dbReference>
<evidence type="ECO:0000313" key="12">
    <source>
        <dbReference type="Proteomes" id="UP000650081"/>
    </source>
</evidence>
<evidence type="ECO:0000256" key="9">
    <source>
        <dbReference type="PIRSR" id="PIRSR001589-2"/>
    </source>
</evidence>
<evidence type="ECO:0000256" key="3">
    <source>
        <dbReference type="ARBA" id="ARBA00012737"/>
    </source>
</evidence>
<accession>A0A923PSB3</accession>
<dbReference type="InterPro" id="IPR017932">
    <property type="entry name" value="GATase_2_dom"/>
</dbReference>
<sequence>MCGIYGTLQPSAPAAALAAAGSRAQALQAHRGPDQSGQLQGPGWLLAHRRLSIFDPSEGGRQPLQRDDLVLVFNGAIYNYLELRTELEKAGHTFQTNTDSEVILAAFQAWGSACFARFNGMWALAILDTRSRRITLSRDRFGIKPLYLRRGPGQLTFASEPRAIRESDGLGSATDPTLATEFLLHGWQDHRPQTLWQGIEQFPAATYRTYGLDHLTTLEEDVYYQLPTPGSLGLSLADFTATLRHHLVESVRLRTRSDVGYCLTLSGGIDSSGLAGIIHRETSDAPKTFSALFPGTPYDETPYVKAVLRHTGLENVGYQPTWEQFKADLAACQYHQDQPLASAGVVGHYGLIRSIQGSGQKVLLNGQGADEIAGGYDKFYLPLLRQQFHSAPLQALQNVSGYLRHHRWAGAKIRQRLGPAASLPTLHRPGEAAGAPPFQRSPDATVYATSVNLLREVGLPSLLRHEDRNTMAFGVESRVPYLDYRVVDLLLAAPPAYKIRAGVRKFGLRQALHLYLPPEVLNRHDKLGFATPQTEWMESHPDFFLGPIQTYCQLPGALLNTGAYNWCRGVLARRQRSHYGQVWRCWAWAVFLNHLPNF</sequence>
<evidence type="ECO:0000256" key="1">
    <source>
        <dbReference type="ARBA" id="ARBA00005187"/>
    </source>
</evidence>
<comment type="catalytic activity">
    <reaction evidence="7">
        <text>L-aspartate + L-glutamine + ATP + H2O = L-asparagine + L-glutamate + AMP + diphosphate + H(+)</text>
        <dbReference type="Rhea" id="RHEA:12228"/>
        <dbReference type="ChEBI" id="CHEBI:15377"/>
        <dbReference type="ChEBI" id="CHEBI:15378"/>
        <dbReference type="ChEBI" id="CHEBI:29985"/>
        <dbReference type="ChEBI" id="CHEBI:29991"/>
        <dbReference type="ChEBI" id="CHEBI:30616"/>
        <dbReference type="ChEBI" id="CHEBI:33019"/>
        <dbReference type="ChEBI" id="CHEBI:58048"/>
        <dbReference type="ChEBI" id="CHEBI:58359"/>
        <dbReference type="ChEBI" id="CHEBI:456215"/>
        <dbReference type="EC" id="6.3.5.4"/>
    </reaction>
</comment>
<dbReference type="CDD" id="cd00712">
    <property type="entry name" value="AsnB"/>
    <property type="match status" value="1"/>
</dbReference>
<comment type="caution">
    <text evidence="11">The sequence shown here is derived from an EMBL/GenBank/DDBJ whole genome shotgun (WGS) entry which is preliminary data.</text>
</comment>
<evidence type="ECO:0000256" key="2">
    <source>
        <dbReference type="ARBA" id="ARBA00005752"/>
    </source>
</evidence>
<comment type="similarity">
    <text evidence="2">Belongs to the asparagine synthetase family.</text>
</comment>
<evidence type="ECO:0000256" key="6">
    <source>
        <dbReference type="ARBA" id="ARBA00022962"/>
    </source>
</evidence>
<dbReference type="SUPFAM" id="SSF52402">
    <property type="entry name" value="Adenine nucleotide alpha hydrolases-like"/>
    <property type="match status" value="1"/>
</dbReference>
<dbReference type="GO" id="GO:0005524">
    <property type="term" value="F:ATP binding"/>
    <property type="evidence" value="ECO:0007669"/>
    <property type="project" value="UniProtKB-KW"/>
</dbReference>
<keyword evidence="8" id="KW-0028">Amino-acid biosynthesis</keyword>
<dbReference type="Gene3D" id="3.60.20.10">
    <property type="entry name" value="Glutamine Phosphoribosylpyrophosphate, subunit 1, domain 1"/>
    <property type="match status" value="1"/>
</dbReference>
<keyword evidence="4 9" id="KW-0547">Nucleotide-binding</keyword>
<dbReference type="Proteomes" id="UP000650081">
    <property type="component" value="Unassembled WGS sequence"/>
</dbReference>
<proteinExistence type="inferred from homology"/>
<dbReference type="InterPro" id="IPR006426">
    <property type="entry name" value="Asn_synth_AEB"/>
</dbReference>
<name>A0A923PSB3_9BACT</name>
<comment type="pathway">
    <text evidence="1">Amino-acid biosynthesis; L-asparagine biosynthesis; L-asparagine from L-aspartate (L-Gln route): step 1/1.</text>
</comment>
<keyword evidence="12" id="KW-1185">Reference proteome</keyword>
<dbReference type="GO" id="GO:0006529">
    <property type="term" value="P:asparagine biosynthetic process"/>
    <property type="evidence" value="ECO:0007669"/>
    <property type="project" value="UniProtKB-KW"/>
</dbReference>
<dbReference type="EMBL" id="JACSIT010000153">
    <property type="protein sequence ID" value="MBC6996573.1"/>
    <property type="molecule type" value="Genomic_DNA"/>
</dbReference>
<dbReference type="SUPFAM" id="SSF56235">
    <property type="entry name" value="N-terminal nucleophile aminohydrolases (Ntn hydrolases)"/>
    <property type="match status" value="1"/>
</dbReference>
<dbReference type="GO" id="GO:0004066">
    <property type="term" value="F:asparagine synthase (glutamine-hydrolyzing) activity"/>
    <property type="evidence" value="ECO:0007669"/>
    <property type="project" value="UniProtKB-EC"/>
</dbReference>
<dbReference type="Pfam" id="PF13537">
    <property type="entry name" value="GATase_7"/>
    <property type="match status" value="1"/>
</dbReference>
<dbReference type="InterPro" id="IPR051786">
    <property type="entry name" value="ASN_synthetase/amidase"/>
</dbReference>
<dbReference type="Pfam" id="PF00733">
    <property type="entry name" value="Asn_synthase"/>
    <property type="match status" value="1"/>
</dbReference>
<evidence type="ECO:0000256" key="5">
    <source>
        <dbReference type="ARBA" id="ARBA00022840"/>
    </source>
</evidence>
<dbReference type="Gene3D" id="3.40.50.620">
    <property type="entry name" value="HUPs"/>
    <property type="match status" value="1"/>
</dbReference>
<evidence type="ECO:0000256" key="4">
    <source>
        <dbReference type="ARBA" id="ARBA00022741"/>
    </source>
</evidence>
<dbReference type="InterPro" id="IPR033738">
    <property type="entry name" value="AsnB_N"/>
</dbReference>
<dbReference type="InterPro" id="IPR001962">
    <property type="entry name" value="Asn_synthase"/>
</dbReference>
<evidence type="ECO:0000256" key="8">
    <source>
        <dbReference type="PIRSR" id="PIRSR001589-1"/>
    </source>
</evidence>
<evidence type="ECO:0000259" key="10">
    <source>
        <dbReference type="PROSITE" id="PS51278"/>
    </source>
</evidence>
<keyword evidence="8" id="KW-0061">Asparagine biosynthesis</keyword>
<dbReference type="RefSeq" id="WP_187468580.1">
    <property type="nucleotide sequence ID" value="NZ_JACSIT010000153.1"/>
</dbReference>
<feature type="active site" description="For GATase activity" evidence="8">
    <location>
        <position position="2"/>
    </location>
</feature>
<feature type="binding site" evidence="9">
    <location>
        <position position="99"/>
    </location>
    <ligand>
        <name>L-glutamine</name>
        <dbReference type="ChEBI" id="CHEBI:58359"/>
    </ligand>
</feature>
<dbReference type="InterPro" id="IPR029055">
    <property type="entry name" value="Ntn_hydrolases_N"/>
</dbReference>